<gene>
    <name evidence="1" type="ORF">FBU59_002906</name>
</gene>
<name>A0ACC1J9S1_9FUNG</name>
<feature type="non-terminal residue" evidence="1">
    <location>
        <position position="504"/>
    </location>
</feature>
<proteinExistence type="predicted"/>
<sequence>MAMNHIFRLSSLSSSLAASWLSSVDDEDEDEDEERRMADPELRLWEAEVLWESGNRNLAIEILKAHRSEIVDTDDRILLSRVTLTIGEWLDHERVERPKVLWEKYFNKAAVLLQTATISAMPSSSTSPLSSFSSSSSSAAVAAAWTGKALNVLGTFAERQCEELLATIDDEAASAVRLQKSNELKACQQAILEASSSGNGGGSELARLKGILRRLEAQVSSDEAEMKTTQTDIGGFLQIAVWAFAQCLEISDSFDNSVYSLVSLIMTHANMPEMGTILLANTPMERIASRKFLPLAHQLCARLSTDETPFHSMLKRLVYRMAVEYPYHVLNHLFALRNANRTSSASSSGGGGKGKGKSESDIMEEKRCRAAEGILMQVRATDSDLKGIVDAVDQMCEAYIELAVSSVPEKYRNTKLVNKIIGFSSKMRISRLLQNLPPNIPVFTARPTTGIPGDYGCVPFISSMSEGYSLAGGINLPKILRVLGSDGQRYKQLVKGKDDMRQDA</sequence>
<keyword evidence="2" id="KW-1185">Reference proteome</keyword>
<evidence type="ECO:0000313" key="1">
    <source>
        <dbReference type="EMBL" id="KAJ1943458.1"/>
    </source>
</evidence>
<accession>A0ACC1J9S1</accession>
<dbReference type="EMBL" id="JANBPW010001702">
    <property type="protein sequence ID" value="KAJ1943458.1"/>
    <property type="molecule type" value="Genomic_DNA"/>
</dbReference>
<evidence type="ECO:0000313" key="2">
    <source>
        <dbReference type="Proteomes" id="UP001150603"/>
    </source>
</evidence>
<dbReference type="Proteomes" id="UP001150603">
    <property type="component" value="Unassembled WGS sequence"/>
</dbReference>
<comment type="caution">
    <text evidence="1">The sequence shown here is derived from an EMBL/GenBank/DDBJ whole genome shotgun (WGS) entry which is preliminary data.</text>
</comment>
<organism evidence="1 2">
    <name type="scientific">Linderina macrospora</name>
    <dbReference type="NCBI Taxonomy" id="4868"/>
    <lineage>
        <taxon>Eukaryota</taxon>
        <taxon>Fungi</taxon>
        <taxon>Fungi incertae sedis</taxon>
        <taxon>Zoopagomycota</taxon>
        <taxon>Kickxellomycotina</taxon>
        <taxon>Kickxellomycetes</taxon>
        <taxon>Kickxellales</taxon>
        <taxon>Kickxellaceae</taxon>
        <taxon>Linderina</taxon>
    </lineage>
</organism>
<reference evidence="1" key="1">
    <citation type="submission" date="2022-07" db="EMBL/GenBank/DDBJ databases">
        <title>Phylogenomic reconstructions and comparative analyses of Kickxellomycotina fungi.</title>
        <authorList>
            <person name="Reynolds N.K."/>
            <person name="Stajich J.E."/>
            <person name="Barry K."/>
            <person name="Grigoriev I.V."/>
            <person name="Crous P."/>
            <person name="Smith M.E."/>
        </authorList>
    </citation>
    <scope>NUCLEOTIDE SEQUENCE</scope>
    <source>
        <strain evidence="1">NRRL 5244</strain>
    </source>
</reference>
<protein>
    <submittedName>
        <fullName evidence="1">Uncharacterized protein</fullName>
    </submittedName>
</protein>